<organism evidence="10 11">
    <name type="scientific">Dendrobium thyrsiflorum</name>
    <name type="common">Pinecone-like raceme dendrobium</name>
    <name type="synonym">Orchid</name>
    <dbReference type="NCBI Taxonomy" id="117978"/>
    <lineage>
        <taxon>Eukaryota</taxon>
        <taxon>Viridiplantae</taxon>
        <taxon>Streptophyta</taxon>
        <taxon>Embryophyta</taxon>
        <taxon>Tracheophyta</taxon>
        <taxon>Spermatophyta</taxon>
        <taxon>Magnoliopsida</taxon>
        <taxon>Liliopsida</taxon>
        <taxon>Asparagales</taxon>
        <taxon>Orchidaceae</taxon>
        <taxon>Epidendroideae</taxon>
        <taxon>Malaxideae</taxon>
        <taxon>Dendrobiinae</taxon>
        <taxon>Dendrobium</taxon>
    </lineage>
</organism>
<evidence type="ECO:0000256" key="2">
    <source>
        <dbReference type="ARBA" id="ARBA00022614"/>
    </source>
</evidence>
<proteinExistence type="predicted"/>
<dbReference type="Pfam" id="PF08263">
    <property type="entry name" value="LRRNT_2"/>
    <property type="match status" value="1"/>
</dbReference>
<dbReference type="GO" id="GO:0016020">
    <property type="term" value="C:membrane"/>
    <property type="evidence" value="ECO:0007669"/>
    <property type="project" value="UniProtKB-SubCell"/>
</dbReference>
<dbReference type="AlphaFoldDB" id="A0ABD0W937"/>
<dbReference type="PANTHER" id="PTHR48061">
    <property type="entry name" value="LEUCINE-RICH REPEAT RECEPTOR PROTEIN KINASE EMS1-LIKE-RELATED"/>
    <property type="match status" value="1"/>
</dbReference>
<keyword evidence="6" id="KW-1133">Transmembrane helix</keyword>
<dbReference type="InterPro" id="IPR013210">
    <property type="entry name" value="LRR_N_plant-typ"/>
</dbReference>
<protein>
    <recommendedName>
        <fullName evidence="9">Leucine-rich repeat-containing N-terminal plant-type domain-containing protein</fullName>
    </recommendedName>
</protein>
<dbReference type="InterPro" id="IPR046956">
    <property type="entry name" value="RLP23-like"/>
</dbReference>
<keyword evidence="11" id="KW-1185">Reference proteome</keyword>
<feature type="domain" description="Leucine-rich repeat-containing N-terminal plant-type" evidence="9">
    <location>
        <begin position="27"/>
        <end position="63"/>
    </location>
</feature>
<evidence type="ECO:0000256" key="8">
    <source>
        <dbReference type="ARBA" id="ARBA00023180"/>
    </source>
</evidence>
<dbReference type="SUPFAM" id="SSF52047">
    <property type="entry name" value="RNI-like"/>
    <property type="match status" value="1"/>
</dbReference>
<dbReference type="InterPro" id="IPR032675">
    <property type="entry name" value="LRR_dom_sf"/>
</dbReference>
<gene>
    <name evidence="10" type="ORF">M5K25_000877</name>
</gene>
<dbReference type="Gene3D" id="3.80.10.10">
    <property type="entry name" value="Ribonuclease Inhibitor"/>
    <property type="match status" value="2"/>
</dbReference>
<evidence type="ECO:0000256" key="3">
    <source>
        <dbReference type="ARBA" id="ARBA00022692"/>
    </source>
</evidence>
<evidence type="ECO:0000313" key="10">
    <source>
        <dbReference type="EMBL" id="KAL0928941.1"/>
    </source>
</evidence>
<dbReference type="Pfam" id="PF00560">
    <property type="entry name" value="LRR_1"/>
    <property type="match status" value="4"/>
</dbReference>
<evidence type="ECO:0000259" key="9">
    <source>
        <dbReference type="Pfam" id="PF08263"/>
    </source>
</evidence>
<dbReference type="FunFam" id="3.80.10.10:FF:000041">
    <property type="entry name" value="LRR receptor-like serine/threonine-protein kinase ERECTA"/>
    <property type="match status" value="1"/>
</dbReference>
<comment type="subcellular location">
    <subcellularLocation>
        <location evidence="1">Membrane</location>
        <topology evidence="1">Single-pass type I membrane protein</topology>
    </subcellularLocation>
</comment>
<evidence type="ECO:0000256" key="1">
    <source>
        <dbReference type="ARBA" id="ARBA00004479"/>
    </source>
</evidence>
<dbReference type="InterPro" id="IPR001611">
    <property type="entry name" value="Leu-rich_rpt"/>
</dbReference>
<dbReference type="PANTHER" id="PTHR48061:SF2">
    <property type="entry name" value="RECEPTOR LIKE PROTEIN 30-LIKE"/>
    <property type="match status" value="1"/>
</dbReference>
<keyword evidence="2" id="KW-0433">Leucine-rich repeat</keyword>
<reference evidence="10 11" key="1">
    <citation type="journal article" date="2024" name="Plant Biotechnol. J.">
        <title>Dendrobium thyrsiflorum genome and its molecular insights into genes involved in important horticultural traits.</title>
        <authorList>
            <person name="Chen B."/>
            <person name="Wang J.Y."/>
            <person name="Zheng P.J."/>
            <person name="Li K.L."/>
            <person name="Liang Y.M."/>
            <person name="Chen X.F."/>
            <person name="Zhang C."/>
            <person name="Zhao X."/>
            <person name="He X."/>
            <person name="Zhang G.Q."/>
            <person name="Liu Z.J."/>
            <person name="Xu Q."/>
        </authorList>
    </citation>
    <scope>NUCLEOTIDE SEQUENCE [LARGE SCALE GENOMIC DNA]</scope>
    <source>
        <strain evidence="10">GZMU011</strain>
    </source>
</reference>
<evidence type="ECO:0000256" key="6">
    <source>
        <dbReference type="ARBA" id="ARBA00022989"/>
    </source>
</evidence>
<accession>A0ABD0W937</accession>
<dbReference type="EMBL" id="JANQDX010000001">
    <property type="protein sequence ID" value="KAL0928941.1"/>
    <property type="molecule type" value="Genomic_DNA"/>
</dbReference>
<evidence type="ECO:0000313" key="11">
    <source>
        <dbReference type="Proteomes" id="UP001552299"/>
    </source>
</evidence>
<evidence type="ECO:0000256" key="7">
    <source>
        <dbReference type="ARBA" id="ARBA00023136"/>
    </source>
</evidence>
<keyword evidence="4" id="KW-0732">Signal</keyword>
<sequence>MVDSLLGNGLLTMRIPIRVFVIGQCLQTERSALLQLKRGFTFFKLNTWIPGTNCCLWESVICDEWRVIGLDLRGQDIEGTIDPSLFNLTSLCTLDFSYNRFNGKSIPDSGWDQLANLSRLDLSNSGFVGKVPIGITRLTKLTVINLSFNYYEFKYLSFTIKPTFLQNMSSLRELYLDNVDLSTYGNEWCSALINSTMILEVLSMSGCSLFGFCPKQIFLLRNLRKLDISKNPKLYGSLPNFSVDNNLHFFVLSYTNFSGKLPDTIGNLKFLRQLDLSSCQFSGRLPPSMRNLSLLETLDLSNNNKLQGPIPGSLFQLSRLSLIFLASNNFSEVMELELIKDHKDLFSLDLSNNALSLSSWKANEGSSPSDYPRLAILALASCNLTKIPAFLKYHHNIGTLDLSNNKIHGEIPSWIWNIGN</sequence>
<keyword evidence="3" id="KW-0812">Transmembrane</keyword>
<evidence type="ECO:0000256" key="4">
    <source>
        <dbReference type="ARBA" id="ARBA00022729"/>
    </source>
</evidence>
<keyword evidence="5" id="KW-0677">Repeat</keyword>
<evidence type="ECO:0000256" key="5">
    <source>
        <dbReference type="ARBA" id="ARBA00022737"/>
    </source>
</evidence>
<keyword evidence="7" id="KW-0472">Membrane</keyword>
<dbReference type="Proteomes" id="UP001552299">
    <property type="component" value="Unassembled WGS sequence"/>
</dbReference>
<name>A0ABD0W937_DENTH</name>
<keyword evidence="8" id="KW-0325">Glycoprotein</keyword>
<comment type="caution">
    <text evidence="10">The sequence shown here is derived from an EMBL/GenBank/DDBJ whole genome shotgun (WGS) entry which is preliminary data.</text>
</comment>